<dbReference type="SUPFAM" id="SSF48452">
    <property type="entry name" value="TPR-like"/>
    <property type="match status" value="1"/>
</dbReference>
<evidence type="ECO:0000256" key="1">
    <source>
        <dbReference type="SAM" id="Phobius"/>
    </source>
</evidence>
<dbReference type="Gene3D" id="2.30.30.40">
    <property type="entry name" value="SH3 Domains"/>
    <property type="match status" value="1"/>
</dbReference>
<reference evidence="3 4" key="1">
    <citation type="submission" date="2020-04" db="EMBL/GenBank/DDBJ databases">
        <title>Flammeovirga sp. SR4, a novel species isolated from seawater.</title>
        <authorList>
            <person name="Wang X."/>
        </authorList>
    </citation>
    <scope>NUCLEOTIDE SEQUENCE [LARGE SCALE GENOMIC DNA]</scope>
    <source>
        <strain evidence="3 4">SR4</strain>
    </source>
</reference>
<dbReference type="Proteomes" id="UP000585050">
    <property type="component" value="Unassembled WGS sequence"/>
</dbReference>
<feature type="domain" description="SH3b" evidence="2">
    <location>
        <begin position="179"/>
        <end position="242"/>
    </location>
</feature>
<dbReference type="PROSITE" id="PS51781">
    <property type="entry name" value="SH3B"/>
    <property type="match status" value="1"/>
</dbReference>
<organism evidence="3 4">
    <name type="scientific">Flammeovirga agarivorans</name>
    <dbReference type="NCBI Taxonomy" id="2726742"/>
    <lineage>
        <taxon>Bacteria</taxon>
        <taxon>Pseudomonadati</taxon>
        <taxon>Bacteroidota</taxon>
        <taxon>Cytophagia</taxon>
        <taxon>Cytophagales</taxon>
        <taxon>Flammeovirgaceae</taxon>
        <taxon>Flammeovirga</taxon>
    </lineage>
</organism>
<keyword evidence="1" id="KW-0472">Membrane</keyword>
<gene>
    <name evidence="3" type="ORF">HGP29_18410</name>
</gene>
<dbReference type="InterPro" id="IPR011990">
    <property type="entry name" value="TPR-like_helical_dom_sf"/>
</dbReference>
<comment type="caution">
    <text evidence="3">The sequence shown here is derived from an EMBL/GenBank/DDBJ whole genome shotgun (WGS) entry which is preliminary data.</text>
</comment>
<feature type="transmembrane region" description="Helical" evidence="1">
    <location>
        <begin position="154"/>
        <end position="173"/>
    </location>
</feature>
<sequence length="242" mass="27714">MRLILSLISLYILIFSQLLFAETSVNSKIEEADNLFSEKQYIEAFKIYNDILEKDRTFSSRMLLRMAFIQEGQGNYSSALYFLNLQYRLTADRQTLNKMSKIAEEHNLLGYQYSDKEFFVSMFNNMQGVFAAGLIILLTACLALMYIRKRQDHSITTLTFFVVIFSVIGLWAFNGGIHRELGIVKGSGAILMDEPSAGGKKLVDLSAGERFQIKGESDIWYKIELPNESEGYIRKGRVFDIQ</sequence>
<name>A0A7X8XXF1_9BACT</name>
<dbReference type="InterPro" id="IPR003646">
    <property type="entry name" value="SH3-like_bac-type"/>
</dbReference>
<evidence type="ECO:0000313" key="4">
    <source>
        <dbReference type="Proteomes" id="UP000585050"/>
    </source>
</evidence>
<dbReference type="RefSeq" id="WP_168883887.1">
    <property type="nucleotide sequence ID" value="NZ_JABAIL010000005.1"/>
</dbReference>
<feature type="transmembrane region" description="Helical" evidence="1">
    <location>
        <begin position="128"/>
        <end position="147"/>
    </location>
</feature>
<dbReference type="EMBL" id="JABAIL010000005">
    <property type="protein sequence ID" value="NLR93184.1"/>
    <property type="molecule type" value="Genomic_DNA"/>
</dbReference>
<evidence type="ECO:0000259" key="2">
    <source>
        <dbReference type="PROSITE" id="PS51781"/>
    </source>
</evidence>
<keyword evidence="1" id="KW-0812">Transmembrane</keyword>
<dbReference type="Gene3D" id="1.25.40.10">
    <property type="entry name" value="Tetratricopeptide repeat domain"/>
    <property type="match status" value="1"/>
</dbReference>
<accession>A0A7X8XXF1</accession>
<keyword evidence="1" id="KW-1133">Transmembrane helix</keyword>
<dbReference type="AlphaFoldDB" id="A0A7X8XXF1"/>
<protein>
    <submittedName>
        <fullName evidence="3">SH3 domain-containing protein</fullName>
    </submittedName>
</protein>
<evidence type="ECO:0000313" key="3">
    <source>
        <dbReference type="EMBL" id="NLR93184.1"/>
    </source>
</evidence>
<proteinExistence type="predicted"/>
<dbReference type="Pfam" id="PF08239">
    <property type="entry name" value="SH3_3"/>
    <property type="match status" value="1"/>
</dbReference>
<keyword evidence="4" id="KW-1185">Reference proteome</keyword>